<comment type="caution">
    <text evidence="14">The sequence shown here is derived from an EMBL/GenBank/DDBJ whole genome shotgun (WGS) entry which is preliminary data.</text>
</comment>
<proteinExistence type="inferred from homology"/>
<keyword evidence="15" id="KW-1185">Reference proteome</keyword>
<evidence type="ECO:0000256" key="8">
    <source>
        <dbReference type="ARBA" id="ARBA00029894"/>
    </source>
</evidence>
<sequence>MATPLEQLAAFRSASVHHMELTEGRSLALSVLRFDEAMFTSAHFTAARLPCPDSIARSVRKRQAEFFFGRLAARQAMARAGVEQQLVSAGVGIGRSREPLWPAGLVGSISHTTGIAMAAASPSYSGIGIDVERVISHETRAAVLQLTMDGAETRMLERCSGPMSLDERITVVFSAKESLFKAAFSSVKRYFDFSAARLSSLDLQSGRLELTLVEPLNQEFARGRRCELTFASLEGGFIVTACAFRNFPRLGEVAV</sequence>
<evidence type="ECO:0000256" key="4">
    <source>
        <dbReference type="ARBA" id="ARBA00011503"/>
    </source>
</evidence>
<accession>A0ABT7LL10</accession>
<dbReference type="Pfam" id="PF17837">
    <property type="entry name" value="4PPT_N"/>
    <property type="match status" value="1"/>
</dbReference>
<feature type="domain" description="4'-phosphopantetheinyl transferase" evidence="12">
    <location>
        <begin position="126"/>
        <end position="210"/>
    </location>
</feature>
<gene>
    <name evidence="14" type="ORF">QRD43_16720</name>
</gene>
<dbReference type="EMBL" id="JASVDS010000004">
    <property type="protein sequence ID" value="MDL5033560.1"/>
    <property type="molecule type" value="Genomic_DNA"/>
</dbReference>
<reference evidence="14 15" key="1">
    <citation type="submission" date="2023-06" db="EMBL/GenBank/DDBJ databases">
        <title>Pelomonas sp. APW6 16S ribosomal RNA gene genome sequencing and assembly.</title>
        <authorList>
            <person name="Woo H."/>
        </authorList>
    </citation>
    <scope>NUCLEOTIDE SEQUENCE [LARGE SCALE GENOMIC DNA]</scope>
    <source>
        <strain evidence="14 15">APW6</strain>
    </source>
</reference>
<evidence type="ECO:0000256" key="11">
    <source>
        <dbReference type="ARBA" id="ARBA00049191"/>
    </source>
</evidence>
<dbReference type="InterPro" id="IPR008278">
    <property type="entry name" value="4-PPantetheinyl_Trfase_dom"/>
</dbReference>
<evidence type="ECO:0000256" key="3">
    <source>
        <dbReference type="ARBA" id="ARBA00008342"/>
    </source>
</evidence>
<evidence type="ECO:0000256" key="5">
    <source>
        <dbReference type="ARBA" id="ARBA00019087"/>
    </source>
</evidence>
<dbReference type="RefSeq" id="WP_285983630.1">
    <property type="nucleotide sequence ID" value="NZ_JASVDS010000004.1"/>
</dbReference>
<comment type="pathway">
    <text evidence="2">Siderophore biosynthesis; enterobactin biosynthesis.</text>
</comment>
<dbReference type="InterPro" id="IPR037143">
    <property type="entry name" value="4-PPantetheinyl_Trfase_dom_sf"/>
</dbReference>
<dbReference type="Proteomes" id="UP001238603">
    <property type="component" value="Unassembled WGS sequence"/>
</dbReference>
<comment type="subunit">
    <text evidence="4">EntB, EntD, EntE, and EntF form a multienzyme complex called enterobactin synthase.</text>
</comment>
<evidence type="ECO:0000259" key="13">
    <source>
        <dbReference type="Pfam" id="PF17837"/>
    </source>
</evidence>
<evidence type="ECO:0000313" key="15">
    <source>
        <dbReference type="Proteomes" id="UP001238603"/>
    </source>
</evidence>
<dbReference type="InterPro" id="IPR041354">
    <property type="entry name" value="4PPT_N"/>
</dbReference>
<evidence type="ECO:0000256" key="9">
    <source>
        <dbReference type="ARBA" id="ARBA00031996"/>
    </source>
</evidence>
<keyword evidence="7" id="KW-0259">Enterobactin biosynthesis</keyword>
<comment type="function">
    <text evidence="1">Involved in the biosynthesis of the siderophore enterobactin (enterochelin), which is a macrocyclic trimeric lactone of N-(2,3-dihydroxybenzoyl)-serine. The serine trilactone serves as a scaffolding for the three catechol functionalities that provide hexadentate coordination for the tightly ligated iron(2+) atoms. Plays an essential role in the assembly of the enterobactin by catalyzing the transfer of the 4'-phosphopantetheine (Ppant) moiety from coenzyme A to the apo-domains of both EntB (ArCP domain) and EntF (PCP domain) to yield their holo-forms which make them competent for the activation of 2,3-dihydroxybenzoate (DHB) and L-serine, respectively.</text>
</comment>
<evidence type="ECO:0000256" key="7">
    <source>
        <dbReference type="ARBA" id="ARBA00023191"/>
    </source>
</evidence>
<dbReference type="SUPFAM" id="SSF56214">
    <property type="entry name" value="4'-phosphopantetheinyl transferase"/>
    <property type="match status" value="1"/>
</dbReference>
<evidence type="ECO:0000256" key="10">
    <source>
        <dbReference type="ARBA" id="ARBA00049176"/>
    </source>
</evidence>
<comment type="catalytic activity">
    <reaction evidence="11">
        <text>apo-[peptidyl-carrier protein] + CoA = holo-[peptidyl-carrier protein] + adenosine 3',5'-bisphosphate + H(+)</text>
        <dbReference type="Rhea" id="RHEA:46228"/>
        <dbReference type="Rhea" id="RHEA-COMP:11479"/>
        <dbReference type="Rhea" id="RHEA-COMP:11480"/>
        <dbReference type="ChEBI" id="CHEBI:15378"/>
        <dbReference type="ChEBI" id="CHEBI:29999"/>
        <dbReference type="ChEBI" id="CHEBI:57287"/>
        <dbReference type="ChEBI" id="CHEBI:58343"/>
        <dbReference type="ChEBI" id="CHEBI:64479"/>
    </reaction>
</comment>
<evidence type="ECO:0000259" key="12">
    <source>
        <dbReference type="Pfam" id="PF01648"/>
    </source>
</evidence>
<comment type="similarity">
    <text evidence="3">Belongs to the P-Pant transferase superfamily. EntD family.</text>
</comment>
<protein>
    <recommendedName>
        <fullName evidence="5">Enterobactin synthase component D</fullName>
    </recommendedName>
    <alternativeName>
        <fullName evidence="8">4'-phosphopantetheinyl transferase EntD</fullName>
    </alternativeName>
    <alternativeName>
        <fullName evidence="9">Enterochelin synthase D</fullName>
    </alternativeName>
</protein>
<dbReference type="GO" id="GO:0016740">
    <property type="term" value="F:transferase activity"/>
    <property type="evidence" value="ECO:0007669"/>
    <property type="project" value="UniProtKB-KW"/>
</dbReference>
<dbReference type="PANTHER" id="PTHR38096:SF1">
    <property type="entry name" value="ENTEROBACTIN SYNTHASE COMPONENT D"/>
    <property type="match status" value="1"/>
</dbReference>
<name>A0ABT7LL10_9BURK</name>
<evidence type="ECO:0000256" key="1">
    <source>
        <dbReference type="ARBA" id="ARBA00003937"/>
    </source>
</evidence>
<dbReference type="Gene3D" id="3.90.470.20">
    <property type="entry name" value="4'-phosphopantetheinyl transferase domain"/>
    <property type="match status" value="1"/>
</dbReference>
<keyword evidence="6 14" id="KW-0808">Transferase</keyword>
<dbReference type="InterPro" id="IPR003542">
    <property type="entry name" value="Enbac_synth_compD-like"/>
</dbReference>
<feature type="domain" description="4'-phosphopantetheinyl transferase N-terminal" evidence="13">
    <location>
        <begin position="55"/>
        <end position="120"/>
    </location>
</feature>
<dbReference type="Pfam" id="PF01648">
    <property type="entry name" value="ACPS"/>
    <property type="match status" value="1"/>
</dbReference>
<comment type="catalytic activity">
    <reaction evidence="10">
        <text>apo-[aryl-carrier protein] + CoA = holo-[aryl-carrier protein] + adenosine 3',5'-bisphosphate + H(+)</text>
        <dbReference type="Rhea" id="RHEA:48404"/>
        <dbReference type="Rhea" id="RHEA-COMP:15903"/>
        <dbReference type="Rhea" id="RHEA-COMP:17557"/>
        <dbReference type="ChEBI" id="CHEBI:15378"/>
        <dbReference type="ChEBI" id="CHEBI:29999"/>
        <dbReference type="ChEBI" id="CHEBI:57287"/>
        <dbReference type="ChEBI" id="CHEBI:58343"/>
        <dbReference type="ChEBI" id="CHEBI:64479"/>
    </reaction>
</comment>
<organism evidence="14 15">
    <name type="scientific">Roseateles subflavus</name>
    <dbReference type="NCBI Taxonomy" id="3053353"/>
    <lineage>
        <taxon>Bacteria</taxon>
        <taxon>Pseudomonadati</taxon>
        <taxon>Pseudomonadota</taxon>
        <taxon>Betaproteobacteria</taxon>
        <taxon>Burkholderiales</taxon>
        <taxon>Sphaerotilaceae</taxon>
        <taxon>Roseateles</taxon>
    </lineage>
</organism>
<dbReference type="PANTHER" id="PTHR38096">
    <property type="entry name" value="ENTEROBACTIN SYNTHASE COMPONENT D"/>
    <property type="match status" value="1"/>
</dbReference>
<evidence type="ECO:0000313" key="14">
    <source>
        <dbReference type="EMBL" id="MDL5033560.1"/>
    </source>
</evidence>
<evidence type="ECO:0000256" key="6">
    <source>
        <dbReference type="ARBA" id="ARBA00022679"/>
    </source>
</evidence>
<dbReference type="PRINTS" id="PR01399">
    <property type="entry name" value="ENTSNTHTASED"/>
</dbReference>
<evidence type="ECO:0000256" key="2">
    <source>
        <dbReference type="ARBA" id="ARBA00004993"/>
    </source>
</evidence>